<dbReference type="KEGG" id="abat:CFX1CAM_1870"/>
<name>A0A1Y6K5H6_9CHLR</name>
<reference evidence="8" key="1">
    <citation type="submission" date="2017-05" db="EMBL/GenBank/DDBJ databases">
        <authorList>
            <person name="Kirkegaard R."/>
            <person name="Mcilroy J S."/>
        </authorList>
    </citation>
    <scope>NUCLEOTIDE SEQUENCE [LARGE SCALE GENOMIC DNA]</scope>
</reference>
<proteinExistence type="predicted"/>
<protein>
    <recommendedName>
        <fullName evidence="6">Major facilitator superfamily (MFS) profile domain-containing protein</fullName>
    </recommendedName>
</protein>
<evidence type="ECO:0000256" key="2">
    <source>
        <dbReference type="ARBA" id="ARBA00022692"/>
    </source>
</evidence>
<keyword evidence="4 5" id="KW-0472">Membrane</keyword>
<feature type="transmembrane region" description="Helical" evidence="5">
    <location>
        <begin position="73"/>
        <end position="90"/>
    </location>
</feature>
<keyword evidence="8" id="KW-1185">Reference proteome</keyword>
<gene>
    <name evidence="7" type="ORF">CFX1CAM_1870</name>
</gene>
<dbReference type="PROSITE" id="PS00216">
    <property type="entry name" value="SUGAR_TRANSPORT_1"/>
    <property type="match status" value="1"/>
</dbReference>
<dbReference type="Gene3D" id="1.20.1250.20">
    <property type="entry name" value="MFS general substrate transporter like domains"/>
    <property type="match status" value="2"/>
</dbReference>
<keyword evidence="3 5" id="KW-1133">Transmembrane helix</keyword>
<dbReference type="PANTHER" id="PTHR23520:SF5">
    <property type="entry name" value="TRANSPORTER, PUTATIVE (AFU_ORTHOLOGUE AFUA_3G04000)-RELATED"/>
    <property type="match status" value="1"/>
</dbReference>
<dbReference type="PROSITE" id="PS50850">
    <property type="entry name" value="MFS"/>
    <property type="match status" value="1"/>
</dbReference>
<dbReference type="GO" id="GO:0005886">
    <property type="term" value="C:plasma membrane"/>
    <property type="evidence" value="ECO:0007669"/>
    <property type="project" value="UniProtKB-SubCell"/>
</dbReference>
<feature type="transmembrane region" description="Helical" evidence="5">
    <location>
        <begin position="171"/>
        <end position="193"/>
    </location>
</feature>
<dbReference type="InterPro" id="IPR005829">
    <property type="entry name" value="Sugar_transporter_CS"/>
</dbReference>
<comment type="subcellular location">
    <subcellularLocation>
        <location evidence="1">Cell membrane</location>
        <topology evidence="1">Multi-pass membrane protein</topology>
    </subcellularLocation>
</comment>
<dbReference type="InterPro" id="IPR011701">
    <property type="entry name" value="MFS"/>
</dbReference>
<feature type="transmembrane region" description="Helical" evidence="5">
    <location>
        <begin position="46"/>
        <end position="66"/>
    </location>
</feature>
<evidence type="ECO:0000256" key="1">
    <source>
        <dbReference type="ARBA" id="ARBA00004651"/>
    </source>
</evidence>
<dbReference type="OrthoDB" id="9810492at2"/>
<dbReference type="Proteomes" id="UP000195514">
    <property type="component" value="Chromosome I"/>
</dbReference>
<feature type="transmembrane region" description="Helical" evidence="5">
    <location>
        <begin position="130"/>
        <end position="151"/>
    </location>
</feature>
<dbReference type="AlphaFoldDB" id="A0A1Y6K5H6"/>
<evidence type="ECO:0000256" key="4">
    <source>
        <dbReference type="ARBA" id="ARBA00023136"/>
    </source>
</evidence>
<dbReference type="PANTHER" id="PTHR23520">
    <property type="entry name" value="TRANSPORTER, PUTATIVE (AFU_ORTHOLOGUE AFUA_3G04000)-RELATED"/>
    <property type="match status" value="1"/>
</dbReference>
<feature type="transmembrane region" description="Helical" evidence="5">
    <location>
        <begin position="257"/>
        <end position="275"/>
    </location>
</feature>
<dbReference type="Pfam" id="PF07690">
    <property type="entry name" value="MFS_1"/>
    <property type="match status" value="1"/>
</dbReference>
<feature type="transmembrane region" description="Helical" evidence="5">
    <location>
        <begin position="296"/>
        <end position="319"/>
    </location>
</feature>
<dbReference type="GO" id="GO:0022857">
    <property type="term" value="F:transmembrane transporter activity"/>
    <property type="evidence" value="ECO:0007669"/>
    <property type="project" value="InterPro"/>
</dbReference>
<feature type="transmembrane region" description="Helical" evidence="5">
    <location>
        <begin position="96"/>
        <end position="114"/>
    </location>
</feature>
<dbReference type="RefSeq" id="WP_087862737.1">
    <property type="nucleotide sequence ID" value="NZ_LT859958.1"/>
</dbReference>
<feature type="transmembrane region" description="Helical" evidence="5">
    <location>
        <begin position="225"/>
        <end position="245"/>
    </location>
</feature>
<evidence type="ECO:0000256" key="5">
    <source>
        <dbReference type="SAM" id="Phobius"/>
    </source>
</evidence>
<keyword evidence="2 5" id="KW-0812">Transmembrane</keyword>
<feature type="domain" description="Major facilitator superfamily (MFS) profile" evidence="6">
    <location>
        <begin position="8"/>
        <end position="401"/>
    </location>
</feature>
<evidence type="ECO:0000259" key="6">
    <source>
        <dbReference type="PROSITE" id="PS50850"/>
    </source>
</evidence>
<evidence type="ECO:0000313" key="8">
    <source>
        <dbReference type="Proteomes" id="UP000195514"/>
    </source>
</evidence>
<feature type="transmembrane region" description="Helical" evidence="5">
    <location>
        <begin position="378"/>
        <end position="397"/>
    </location>
</feature>
<dbReference type="InterPro" id="IPR036259">
    <property type="entry name" value="MFS_trans_sf"/>
</dbReference>
<accession>A0A1Y6K5H6</accession>
<organism evidence="7 8">
    <name type="scientific">Candidatus Brevifilum fermentans</name>
    <dbReference type="NCBI Taxonomy" id="1986204"/>
    <lineage>
        <taxon>Bacteria</taxon>
        <taxon>Bacillati</taxon>
        <taxon>Chloroflexota</taxon>
        <taxon>Anaerolineae</taxon>
        <taxon>Anaerolineales</taxon>
        <taxon>Anaerolineaceae</taxon>
        <taxon>Candidatus Brevifilum</taxon>
    </lineage>
</organism>
<sequence>MSLKLNRNAKLFLLSTLLYGFSFSVWELFFNLYILSLGFNNDVLGLIRSATPLAALLLGLPLGLLSDRIGRRTSMLVGLGIDFVGMFMQIRLPNPIPIFLFGMVQGAGFMLYSVSHPPFMMTLSEKENQAMIFGLNVGLHTIATTIGNLAAGQVPALLERWLNITQDTPASYQWVITAGILLAATSLVPVFLIRENKTNANNKQSRPPLNAIIRELTSRPVVRQLTTVNLIQGFGAALLIPYLNVFLRGKFNISDDLLGLIFSISSLFVFLGTMISPWLARITRSRIIPTAVTQSLSLVFLFSLGFSPLQWLAAVSLLFRNVLMQMSTPLLDNFAMLVSQPEEQGAVAGIRGIGWQAGQVFGILISGLIQTRFGFSPLFITTGLLYFITIILTWVHFRPLEKDKSFG</sequence>
<dbReference type="EMBL" id="LT859958">
    <property type="protein sequence ID" value="SMX54935.1"/>
    <property type="molecule type" value="Genomic_DNA"/>
</dbReference>
<dbReference type="InterPro" id="IPR020846">
    <property type="entry name" value="MFS_dom"/>
</dbReference>
<evidence type="ECO:0000256" key="3">
    <source>
        <dbReference type="ARBA" id="ARBA00022989"/>
    </source>
</evidence>
<evidence type="ECO:0000313" key="7">
    <source>
        <dbReference type="EMBL" id="SMX54935.1"/>
    </source>
</evidence>
<feature type="transmembrane region" description="Helical" evidence="5">
    <location>
        <begin position="12"/>
        <end position="34"/>
    </location>
</feature>
<dbReference type="SUPFAM" id="SSF103473">
    <property type="entry name" value="MFS general substrate transporter"/>
    <property type="match status" value="1"/>
</dbReference>